<evidence type="ECO:0000256" key="1">
    <source>
        <dbReference type="SAM" id="SignalP"/>
    </source>
</evidence>
<dbReference type="PANTHER" id="PTHR39327:SF1">
    <property type="entry name" value="BLR5470 PROTEIN"/>
    <property type="match status" value="1"/>
</dbReference>
<proteinExistence type="predicted"/>
<dbReference type="Pfam" id="PF06035">
    <property type="entry name" value="Peptidase_C93"/>
    <property type="match status" value="1"/>
</dbReference>
<name>A0A5Q6PEW5_VIBCL</name>
<accession>A0A5Q6PEW5</accession>
<sequence>MNIKISLFIIAMAVSLKAIALPAGFSEKDKNLSVFDKAVLVNNYYNQFSFDLEPGESDVWKTPAEFSRDKSGDSEDFVISKFFALSELGVKRSHMKLAYVNMQSFKDPHMVLFVFDSKSDKRYVLDNLDSEVKEYKERMDLSLIYSFDDKYIWTIDGFSGEAKQIPKWVDLLRSVE</sequence>
<dbReference type="AlphaFoldDB" id="A0A5Q6PEW5"/>
<dbReference type="PANTHER" id="PTHR39327">
    <property type="match status" value="1"/>
</dbReference>
<gene>
    <name evidence="2" type="ORF">F0M16_17985</name>
</gene>
<dbReference type="Gene3D" id="3.10.620.30">
    <property type="match status" value="1"/>
</dbReference>
<protein>
    <submittedName>
        <fullName evidence="2">Uncharacterized protein</fullName>
    </submittedName>
</protein>
<dbReference type="EMBL" id="VUAA01000022">
    <property type="protein sequence ID" value="KAA1253424.1"/>
    <property type="molecule type" value="Genomic_DNA"/>
</dbReference>
<comment type="caution">
    <text evidence="2">The sequence shown here is derived from an EMBL/GenBank/DDBJ whole genome shotgun (WGS) entry which is preliminary data.</text>
</comment>
<dbReference type="Proteomes" id="UP000323225">
    <property type="component" value="Unassembled WGS sequence"/>
</dbReference>
<reference evidence="2 3" key="1">
    <citation type="submission" date="2019-09" db="EMBL/GenBank/DDBJ databases">
        <authorList>
            <person name="Kritzky A."/>
            <person name="Schelkanova E.Y."/>
            <person name="Alkhova Z.V."/>
            <person name="Smirnova N.I."/>
        </authorList>
    </citation>
    <scope>NUCLEOTIDE SEQUENCE [LARGE SCALE GENOMIC DNA]</scope>
    <source>
        <strain evidence="2 3">M1526</strain>
    </source>
</reference>
<organism evidence="2 3">
    <name type="scientific">Vibrio cholerae</name>
    <dbReference type="NCBI Taxonomy" id="666"/>
    <lineage>
        <taxon>Bacteria</taxon>
        <taxon>Pseudomonadati</taxon>
        <taxon>Pseudomonadota</taxon>
        <taxon>Gammaproteobacteria</taxon>
        <taxon>Vibrionales</taxon>
        <taxon>Vibrionaceae</taxon>
        <taxon>Vibrio</taxon>
    </lineage>
</organism>
<evidence type="ECO:0000313" key="2">
    <source>
        <dbReference type="EMBL" id="KAA1253424.1"/>
    </source>
</evidence>
<feature type="chain" id="PRO_5030604654" evidence="1">
    <location>
        <begin position="21"/>
        <end position="176"/>
    </location>
</feature>
<feature type="signal peptide" evidence="1">
    <location>
        <begin position="1"/>
        <end position="20"/>
    </location>
</feature>
<dbReference type="InterPro" id="IPR010319">
    <property type="entry name" value="Transglutaminase-like_Cys_pept"/>
</dbReference>
<keyword evidence="1" id="KW-0732">Signal</keyword>
<evidence type="ECO:0000313" key="3">
    <source>
        <dbReference type="Proteomes" id="UP000323225"/>
    </source>
</evidence>